<feature type="repeat" description="ANK" evidence="1">
    <location>
        <begin position="366"/>
        <end position="398"/>
    </location>
</feature>
<dbReference type="KEGG" id="sapo:SAPIO_CDS6629"/>
<reference evidence="2 3" key="1">
    <citation type="journal article" date="2014" name="Genome Announc.">
        <title>Draft genome sequence of the pathogenic fungus Scedosporium apiospermum.</title>
        <authorList>
            <person name="Vandeputte P."/>
            <person name="Ghamrawi S."/>
            <person name="Rechenmann M."/>
            <person name="Iltis A."/>
            <person name="Giraud S."/>
            <person name="Fleury M."/>
            <person name="Thornton C."/>
            <person name="Delhaes L."/>
            <person name="Meyer W."/>
            <person name="Papon N."/>
            <person name="Bouchara J.P."/>
        </authorList>
    </citation>
    <scope>NUCLEOTIDE SEQUENCE [LARGE SCALE GENOMIC DNA]</scope>
    <source>
        <strain evidence="2 3">IHEM 14462</strain>
    </source>
</reference>
<dbReference type="Gene3D" id="1.25.40.20">
    <property type="entry name" value="Ankyrin repeat-containing domain"/>
    <property type="match status" value="1"/>
</dbReference>
<gene>
    <name evidence="2" type="ORF">SAPIO_CDS6629</name>
</gene>
<evidence type="ECO:0000313" key="2">
    <source>
        <dbReference type="EMBL" id="KEZ41925.1"/>
    </source>
</evidence>
<dbReference type="EMBL" id="JOWA01000105">
    <property type="protein sequence ID" value="KEZ41925.1"/>
    <property type="molecule type" value="Genomic_DNA"/>
</dbReference>
<protein>
    <submittedName>
        <fullName evidence="2">Uncharacterized protein</fullName>
    </submittedName>
</protein>
<dbReference type="VEuPathDB" id="FungiDB:SAPIO_CDS6629"/>
<dbReference type="RefSeq" id="XP_016641724.1">
    <property type="nucleotide sequence ID" value="XM_016788680.1"/>
</dbReference>
<keyword evidence="3" id="KW-1185">Reference proteome</keyword>
<dbReference type="InterPro" id="IPR002110">
    <property type="entry name" value="Ankyrin_rpt"/>
</dbReference>
<comment type="caution">
    <text evidence="2">The sequence shown here is derived from an EMBL/GenBank/DDBJ whole genome shotgun (WGS) entry which is preliminary data.</text>
</comment>
<dbReference type="GeneID" id="27725701"/>
<dbReference type="PROSITE" id="PS50297">
    <property type="entry name" value="ANK_REP_REGION"/>
    <property type="match status" value="1"/>
</dbReference>
<evidence type="ECO:0000256" key="1">
    <source>
        <dbReference type="PROSITE-ProRule" id="PRU00023"/>
    </source>
</evidence>
<dbReference type="Pfam" id="PF13637">
    <property type="entry name" value="Ank_4"/>
    <property type="match status" value="1"/>
</dbReference>
<accession>A0A084G3L3</accession>
<name>A0A084G3L3_PSEDA</name>
<dbReference type="HOGENOM" id="CLU_639602_0_0_1"/>
<sequence length="429" mass="48610">MDVYPRADGEGQEAVYESYFEELQQEFDDQSVLCLVRVAVQFATGQSTLEQYLDDILAHLRKDGPRHAYDVPSPFGEFYLELDLIGGAVKARMFTPGFVPLSEQEWGILRKAAHLAYTTGNPVEFDRKSQDESLELSRLSPESVDILAIICYARRHVKLLPHLLGMFPAVPESTTFDAFDTVVLEPRLNPYLGRWGHSKMGRMEYITIEAQLWTAILNAGWIHDAAIQEIGYRLHRELYPSCRAGEDGIPFGTPVFFDWIQAVANRLRPYVDFVGTLLICCRTLEEARDVVAVFPLDKIYNLDNMRKEREAGSPLVRSGDIPVLIAESNVQDEALKIDILQLVLDWYQDVDLNGTMDRWEECSHMTYFTALHRAAQRGDEALARFLVEKGARVDKVERLSGLTASGFARREGHEALAVWLENQPTAHDG</sequence>
<dbReference type="OrthoDB" id="194358at2759"/>
<proteinExistence type="predicted"/>
<keyword evidence="1" id="KW-0040">ANK repeat</keyword>
<organism evidence="2 3">
    <name type="scientific">Pseudallescheria apiosperma</name>
    <name type="common">Scedosporium apiospermum</name>
    <dbReference type="NCBI Taxonomy" id="563466"/>
    <lineage>
        <taxon>Eukaryota</taxon>
        <taxon>Fungi</taxon>
        <taxon>Dikarya</taxon>
        <taxon>Ascomycota</taxon>
        <taxon>Pezizomycotina</taxon>
        <taxon>Sordariomycetes</taxon>
        <taxon>Hypocreomycetidae</taxon>
        <taxon>Microascales</taxon>
        <taxon>Microascaceae</taxon>
        <taxon>Scedosporium</taxon>
    </lineage>
</organism>
<dbReference type="PROSITE" id="PS50088">
    <property type="entry name" value="ANK_REPEAT"/>
    <property type="match status" value="1"/>
</dbReference>
<evidence type="ECO:0000313" key="3">
    <source>
        <dbReference type="Proteomes" id="UP000028545"/>
    </source>
</evidence>
<dbReference type="InterPro" id="IPR036770">
    <property type="entry name" value="Ankyrin_rpt-contain_sf"/>
</dbReference>
<dbReference type="OMA" id="HNRELEW"/>
<dbReference type="SUPFAM" id="SSF48403">
    <property type="entry name" value="Ankyrin repeat"/>
    <property type="match status" value="1"/>
</dbReference>
<dbReference type="Proteomes" id="UP000028545">
    <property type="component" value="Unassembled WGS sequence"/>
</dbReference>
<dbReference type="AlphaFoldDB" id="A0A084G3L3"/>